<dbReference type="InterPro" id="IPR058739">
    <property type="entry name" value="NicX"/>
</dbReference>
<name>A0A1I4HXV1_9FIRM</name>
<keyword evidence="1" id="KW-0479">Metal-binding</keyword>
<dbReference type="PANTHER" id="PTHR34448">
    <property type="entry name" value="AMINOPEPTIDASE"/>
    <property type="match status" value="1"/>
</dbReference>
<dbReference type="OrthoDB" id="9803993at2"/>
<dbReference type="InterPro" id="IPR052170">
    <property type="entry name" value="M29_Exopeptidase"/>
</dbReference>
<keyword evidence="2" id="KW-0378">Hydrolase</keyword>
<dbReference type="Gene3D" id="3.40.1830.10">
    <property type="entry name" value="Thermophilic metalloprotease (M29)"/>
    <property type="match status" value="1"/>
</dbReference>
<dbReference type="PANTHER" id="PTHR34448:SF1">
    <property type="entry name" value="BLL6088 PROTEIN"/>
    <property type="match status" value="1"/>
</dbReference>
<dbReference type="RefSeq" id="WP_090933179.1">
    <property type="nucleotide sequence ID" value="NZ_FOTS01000005.1"/>
</dbReference>
<reference evidence="3" key="1">
    <citation type="submission" date="2016-10" db="EMBL/GenBank/DDBJ databases">
        <authorList>
            <person name="Varghese N."/>
            <person name="Submissions S."/>
        </authorList>
    </citation>
    <scope>NUCLEOTIDE SEQUENCE [LARGE SCALE GENOMIC DNA]</scope>
    <source>
        <strain evidence="3">DSM 13327</strain>
    </source>
</reference>
<dbReference type="STRING" id="1123291.SAMN04490355_1005110"/>
<dbReference type="GO" id="GO:0008237">
    <property type="term" value="F:metallopeptidase activity"/>
    <property type="evidence" value="ECO:0007669"/>
    <property type="project" value="UniProtKB-KW"/>
</dbReference>
<evidence type="ECO:0000313" key="3">
    <source>
        <dbReference type="Proteomes" id="UP000199520"/>
    </source>
</evidence>
<evidence type="ECO:0000313" key="2">
    <source>
        <dbReference type="EMBL" id="SFL46627.1"/>
    </source>
</evidence>
<dbReference type="GO" id="GO:0006508">
    <property type="term" value="P:proteolysis"/>
    <property type="evidence" value="ECO:0007669"/>
    <property type="project" value="UniProtKB-KW"/>
</dbReference>
<dbReference type="InterPro" id="IPR035097">
    <property type="entry name" value="M29_N-terminal"/>
</dbReference>
<accession>A0A1I4HXV1</accession>
<dbReference type="AlphaFoldDB" id="A0A1I4HXV1"/>
<dbReference type="Proteomes" id="UP000199520">
    <property type="component" value="Unassembled WGS sequence"/>
</dbReference>
<organism evidence="2 3">
    <name type="scientific">Pelosinus propionicus DSM 13327</name>
    <dbReference type="NCBI Taxonomy" id="1123291"/>
    <lineage>
        <taxon>Bacteria</taxon>
        <taxon>Bacillati</taxon>
        <taxon>Bacillota</taxon>
        <taxon>Negativicutes</taxon>
        <taxon>Selenomonadales</taxon>
        <taxon>Sporomusaceae</taxon>
        <taxon>Pelosinus</taxon>
    </lineage>
</organism>
<dbReference type="SUPFAM" id="SSF144052">
    <property type="entry name" value="Thermophilic metalloprotease-like"/>
    <property type="match status" value="1"/>
</dbReference>
<dbReference type="GO" id="GO:0046872">
    <property type="term" value="F:metal ion binding"/>
    <property type="evidence" value="ECO:0007669"/>
    <property type="project" value="UniProtKB-KW"/>
</dbReference>
<keyword evidence="3" id="KW-1185">Reference proteome</keyword>
<proteinExistence type="predicted"/>
<keyword evidence="2" id="KW-0031">Aminopeptidase</keyword>
<dbReference type="EMBL" id="FOTS01000005">
    <property type="protein sequence ID" value="SFL46627.1"/>
    <property type="molecule type" value="Genomic_DNA"/>
</dbReference>
<dbReference type="Pfam" id="PF26233">
    <property type="entry name" value="NicX"/>
    <property type="match status" value="1"/>
</dbReference>
<dbReference type="GO" id="GO:0004177">
    <property type="term" value="F:aminopeptidase activity"/>
    <property type="evidence" value="ECO:0007669"/>
    <property type="project" value="UniProtKB-KW"/>
</dbReference>
<keyword evidence="2" id="KW-0645">Protease</keyword>
<gene>
    <name evidence="2" type="ORF">SAMN04490355_1005110</name>
</gene>
<sequence length="320" mass="33843">MTKHLEKSAEIAIRQCMAVKKGETVLVVTDEPTRNVGRVLWEKAVEAGAEALYVEMLPRKNDGVEPPPAIAAAMLHADVILGATSCSFSHTKARKDASQKGARIATLPGITEDIMQRTLSADYEHIAELSQRFAKLLSDGEAVHISTLAGTDLTLSISGREGHADTGINHAAGDFSNLPAGEAYVAPVEETAEGIIIIDGAMAGIGVLESPIKLTVEKGYVTKVEGGKETEKLEAMLNEYGKLACNIAELGIGTNDQAILSGRVLEDEKVMGTVHIALGNNFGFGGTCQVPMHLDGILLSPTLTIDGQVVIKDGKHLITV</sequence>
<evidence type="ECO:0000256" key="1">
    <source>
        <dbReference type="ARBA" id="ARBA00022723"/>
    </source>
</evidence>
<protein>
    <submittedName>
        <fullName evidence="2">Leucyl aminopeptidase (Aminopeptidase T)</fullName>
    </submittedName>
</protein>